<dbReference type="PANTHER" id="PTHR11240:SF22">
    <property type="entry name" value="RIBONUCLEASE T2"/>
    <property type="match status" value="1"/>
</dbReference>
<dbReference type="Pfam" id="PF00445">
    <property type="entry name" value="Ribonuclease_T2"/>
    <property type="match status" value="1"/>
</dbReference>
<accession>A0A438D4T2</accession>
<protein>
    <submittedName>
        <fullName evidence="3">Uncharacterized protein</fullName>
    </submittedName>
</protein>
<name>A0A438D4T2_VITVI</name>
<comment type="caution">
    <text evidence="3">The sequence shown here is derived from an EMBL/GenBank/DDBJ whole genome shotgun (WGS) entry which is preliminary data.</text>
</comment>
<dbReference type="SUPFAM" id="SSF55895">
    <property type="entry name" value="Ribonuclease Rh-like"/>
    <property type="match status" value="1"/>
</dbReference>
<dbReference type="Proteomes" id="UP000288805">
    <property type="component" value="Unassembled WGS sequence"/>
</dbReference>
<dbReference type="PANTHER" id="PTHR11240">
    <property type="entry name" value="RIBONUCLEASE T2"/>
    <property type="match status" value="1"/>
</dbReference>
<reference evidence="3 4" key="1">
    <citation type="journal article" date="2018" name="PLoS Genet.">
        <title>Population sequencing reveals clonal diversity and ancestral inbreeding in the grapevine cultivar Chardonnay.</title>
        <authorList>
            <person name="Roach M.J."/>
            <person name="Johnson D.L."/>
            <person name="Bohlmann J."/>
            <person name="van Vuuren H.J."/>
            <person name="Jones S.J."/>
            <person name="Pretorius I.S."/>
            <person name="Schmidt S.A."/>
            <person name="Borneman A.R."/>
        </authorList>
    </citation>
    <scope>NUCLEOTIDE SEQUENCE [LARGE SCALE GENOMIC DNA]</scope>
    <source>
        <strain evidence="4">cv. Chardonnay</strain>
        <tissue evidence="3">Leaf</tissue>
    </source>
</reference>
<comment type="similarity">
    <text evidence="1 2">Belongs to the RNase T2 family.</text>
</comment>
<dbReference type="EMBL" id="QGNW01001797">
    <property type="protein sequence ID" value="RVW30490.1"/>
    <property type="molecule type" value="Genomic_DNA"/>
</dbReference>
<dbReference type="AlphaFoldDB" id="A0A438D4T2"/>
<dbReference type="InterPro" id="IPR036430">
    <property type="entry name" value="RNase_T2-like_sf"/>
</dbReference>
<dbReference type="GO" id="GO:0033897">
    <property type="term" value="F:ribonuclease T2 activity"/>
    <property type="evidence" value="ECO:0007669"/>
    <property type="project" value="InterPro"/>
</dbReference>
<evidence type="ECO:0000256" key="2">
    <source>
        <dbReference type="RuleBase" id="RU004328"/>
    </source>
</evidence>
<dbReference type="Gene3D" id="3.90.730.10">
    <property type="entry name" value="Ribonuclease T2-like"/>
    <property type="match status" value="1"/>
</dbReference>
<proteinExistence type="inferred from homology"/>
<dbReference type="GO" id="GO:0003723">
    <property type="term" value="F:RNA binding"/>
    <property type="evidence" value="ECO:0007669"/>
    <property type="project" value="InterPro"/>
</dbReference>
<evidence type="ECO:0000313" key="3">
    <source>
        <dbReference type="EMBL" id="RVW30490.1"/>
    </source>
</evidence>
<organism evidence="3 4">
    <name type="scientific">Vitis vinifera</name>
    <name type="common">Grape</name>
    <dbReference type="NCBI Taxonomy" id="29760"/>
    <lineage>
        <taxon>Eukaryota</taxon>
        <taxon>Viridiplantae</taxon>
        <taxon>Streptophyta</taxon>
        <taxon>Embryophyta</taxon>
        <taxon>Tracheophyta</taxon>
        <taxon>Spermatophyta</taxon>
        <taxon>Magnoliopsida</taxon>
        <taxon>eudicotyledons</taxon>
        <taxon>Gunneridae</taxon>
        <taxon>Pentapetalae</taxon>
        <taxon>rosids</taxon>
        <taxon>Vitales</taxon>
        <taxon>Vitaceae</taxon>
        <taxon>Viteae</taxon>
        <taxon>Vitis</taxon>
    </lineage>
</organism>
<evidence type="ECO:0000313" key="4">
    <source>
        <dbReference type="Proteomes" id="UP000288805"/>
    </source>
</evidence>
<evidence type="ECO:0000256" key="1">
    <source>
        <dbReference type="ARBA" id="ARBA00007469"/>
    </source>
</evidence>
<sequence>MKTSGNTNGRSTARALCLMLALGKYFRRAVSLYNQYNLSKIILRPPGNKDMFAAGIPNDNNSYAIAKITKDIKNATRVKALITCGGSKNIPDDYLHEITLCVNGDAKKFRKCPARRNKCKFDHVIIPR</sequence>
<gene>
    <name evidence="3" type="ORF">CK203_090809</name>
</gene>
<dbReference type="InterPro" id="IPR001568">
    <property type="entry name" value="RNase_T2-like"/>
</dbReference>